<dbReference type="PANTHER" id="PTHR34223">
    <property type="entry name" value="OS11G0201299 PROTEIN"/>
    <property type="match status" value="1"/>
</dbReference>
<dbReference type="AlphaFoldDB" id="A0A3L6T5R5"/>
<comment type="caution">
    <text evidence="1">The sequence shown here is derived from an EMBL/GenBank/DDBJ whole genome shotgun (WGS) entry which is preliminary data.</text>
</comment>
<dbReference type="PANTHER" id="PTHR34223:SF107">
    <property type="entry name" value="F-BOX DOMAIN-CONTAINING PROTEIN"/>
    <property type="match status" value="1"/>
</dbReference>
<reference evidence="2" key="1">
    <citation type="journal article" date="2019" name="Nat. Commun.">
        <title>The genome of broomcorn millet.</title>
        <authorList>
            <person name="Zou C."/>
            <person name="Miki D."/>
            <person name="Li D."/>
            <person name="Tang Q."/>
            <person name="Xiao L."/>
            <person name="Rajput S."/>
            <person name="Deng P."/>
            <person name="Jia W."/>
            <person name="Huang R."/>
            <person name="Zhang M."/>
            <person name="Sun Y."/>
            <person name="Hu J."/>
            <person name="Fu X."/>
            <person name="Schnable P.S."/>
            <person name="Li F."/>
            <person name="Zhang H."/>
            <person name="Feng B."/>
            <person name="Zhu X."/>
            <person name="Liu R."/>
            <person name="Schnable J.C."/>
            <person name="Zhu J.-K."/>
            <person name="Zhang H."/>
        </authorList>
    </citation>
    <scope>NUCLEOTIDE SEQUENCE [LARGE SCALE GENOMIC DNA]</scope>
</reference>
<evidence type="ECO:0000313" key="2">
    <source>
        <dbReference type="Proteomes" id="UP000275267"/>
    </source>
</evidence>
<dbReference type="Proteomes" id="UP000275267">
    <property type="component" value="Unassembled WGS sequence"/>
</dbReference>
<dbReference type="STRING" id="4540.A0A3L6T5R5"/>
<accession>A0A3L6T5R5</accession>
<keyword evidence="2" id="KW-1185">Reference proteome</keyword>
<sequence length="199" mass="22663">MPSLLKAAVTTEHYSWDSCDLGDCNCDDTGSNDCVLLKGLSEAKDLALISGPDTFIFKRDLRWCLLFSNLKTLLLNDYWCVPDDFRSLVCILEHSPVLEKLTLELVSKKHRQQRERKGILRPMEGSAVISEHLKIIEVRCHAVDERICKLTLFLCAFHILVVEEKRSKEGGVWVRFLTSERACRSDPVVEPLMAYGEHA</sequence>
<proteinExistence type="predicted"/>
<dbReference type="OrthoDB" id="690020at2759"/>
<gene>
    <name evidence="1" type="ORF">C2845_PM05G01140</name>
</gene>
<dbReference type="InterPro" id="IPR053197">
    <property type="entry name" value="F-box_SCFL_complex_component"/>
</dbReference>
<name>A0A3L6T5R5_PANMI</name>
<organism evidence="1 2">
    <name type="scientific">Panicum miliaceum</name>
    <name type="common">Proso millet</name>
    <name type="synonym">Broomcorn millet</name>
    <dbReference type="NCBI Taxonomy" id="4540"/>
    <lineage>
        <taxon>Eukaryota</taxon>
        <taxon>Viridiplantae</taxon>
        <taxon>Streptophyta</taxon>
        <taxon>Embryophyta</taxon>
        <taxon>Tracheophyta</taxon>
        <taxon>Spermatophyta</taxon>
        <taxon>Magnoliopsida</taxon>
        <taxon>Liliopsida</taxon>
        <taxon>Poales</taxon>
        <taxon>Poaceae</taxon>
        <taxon>PACMAD clade</taxon>
        <taxon>Panicoideae</taxon>
        <taxon>Panicodae</taxon>
        <taxon>Paniceae</taxon>
        <taxon>Panicinae</taxon>
        <taxon>Panicum</taxon>
        <taxon>Panicum sect. Panicum</taxon>
    </lineage>
</organism>
<protein>
    <submittedName>
        <fullName evidence="1">F-box domain containing protein, expressed</fullName>
    </submittedName>
</protein>
<evidence type="ECO:0000313" key="1">
    <source>
        <dbReference type="EMBL" id="RLN30958.1"/>
    </source>
</evidence>
<dbReference type="EMBL" id="PQIB02000003">
    <property type="protein sequence ID" value="RLN30958.1"/>
    <property type="molecule type" value="Genomic_DNA"/>
</dbReference>